<name>A0A222GCQ3_9GAMM</name>
<dbReference type="PROSITE" id="PS00769">
    <property type="entry name" value="TRANSTHYRETIN_2"/>
    <property type="match status" value="1"/>
</dbReference>
<dbReference type="InterPro" id="IPR023416">
    <property type="entry name" value="Transthyretin/HIU_hydrolase_d"/>
</dbReference>
<comment type="subunit">
    <text evidence="4 10">Homotetramer.</text>
</comment>
<evidence type="ECO:0000256" key="5">
    <source>
        <dbReference type="ARBA" id="ARBA00012609"/>
    </source>
</evidence>
<dbReference type="InterPro" id="IPR014306">
    <property type="entry name" value="Hydroxyisourate_hydrolase"/>
</dbReference>
<evidence type="ECO:0000256" key="4">
    <source>
        <dbReference type="ARBA" id="ARBA00011881"/>
    </source>
</evidence>
<keyword evidence="7 10" id="KW-0659">Purine metabolism</keyword>
<dbReference type="AlphaFoldDB" id="A0A222GCQ3"/>
<dbReference type="CDD" id="cd05822">
    <property type="entry name" value="TLP_HIUase"/>
    <property type="match status" value="1"/>
</dbReference>
<protein>
    <recommendedName>
        <fullName evidence="6 10">5-hydroxyisourate hydrolase</fullName>
        <shortName evidence="10">HIU hydrolase</shortName>
        <shortName evidence="10">HIUHase</shortName>
        <ecNumber evidence="5 10">3.5.2.17</ecNumber>
    </recommendedName>
</protein>
<dbReference type="PRINTS" id="PR00189">
    <property type="entry name" value="TRNSTHYRETIN"/>
</dbReference>
<dbReference type="GO" id="GO:0006144">
    <property type="term" value="P:purine nucleobase metabolic process"/>
    <property type="evidence" value="ECO:0007669"/>
    <property type="project" value="UniProtKB-KW"/>
</dbReference>
<evidence type="ECO:0000313" key="13">
    <source>
        <dbReference type="Proteomes" id="UP000202259"/>
    </source>
</evidence>
<dbReference type="PANTHER" id="PTHR10395:SF7">
    <property type="entry name" value="5-HYDROXYISOURATE HYDROLASE"/>
    <property type="match status" value="1"/>
</dbReference>
<evidence type="ECO:0000259" key="11">
    <source>
        <dbReference type="Pfam" id="PF00576"/>
    </source>
</evidence>
<dbReference type="InterPro" id="IPR023419">
    <property type="entry name" value="Transthyretin_CS"/>
</dbReference>
<evidence type="ECO:0000256" key="1">
    <source>
        <dbReference type="ARBA" id="ARBA00001043"/>
    </source>
</evidence>
<dbReference type="NCBIfam" id="TIGR02962">
    <property type="entry name" value="hdxy_isourate"/>
    <property type="match status" value="1"/>
</dbReference>
<comment type="catalytic activity">
    <reaction evidence="1 10">
        <text>5-hydroxyisourate + H2O = 5-hydroxy-2-oxo-4-ureido-2,5-dihydro-1H-imidazole-5-carboxylate + H(+)</text>
        <dbReference type="Rhea" id="RHEA:23736"/>
        <dbReference type="ChEBI" id="CHEBI:15377"/>
        <dbReference type="ChEBI" id="CHEBI:15378"/>
        <dbReference type="ChEBI" id="CHEBI:18072"/>
        <dbReference type="ChEBI" id="CHEBI:58639"/>
        <dbReference type="EC" id="3.5.2.17"/>
    </reaction>
</comment>
<gene>
    <name evidence="12" type="primary">uraH</name>
    <name evidence="12" type="ORF">B5D82_18880</name>
</gene>
<feature type="binding site" evidence="9">
    <location>
        <position position="7"/>
    </location>
    <ligand>
        <name>substrate</name>
    </ligand>
</feature>
<reference evidence="12 13" key="1">
    <citation type="submission" date="2017-08" db="EMBL/GenBank/DDBJ databases">
        <title>Complete genome of Colwellia sp. NB097-1, a psychrophile bacterium ioslated from Bering Sea.</title>
        <authorList>
            <person name="Chen X."/>
        </authorList>
    </citation>
    <scope>NUCLEOTIDE SEQUENCE [LARGE SCALE GENOMIC DNA]</scope>
    <source>
        <strain evidence="12 13">NB097-1</strain>
    </source>
</reference>
<organism evidence="12 13">
    <name type="scientific">Cognaticolwellia beringensis</name>
    <dbReference type="NCBI Taxonomy" id="1967665"/>
    <lineage>
        <taxon>Bacteria</taxon>
        <taxon>Pseudomonadati</taxon>
        <taxon>Pseudomonadota</taxon>
        <taxon>Gammaproteobacteria</taxon>
        <taxon>Alteromonadales</taxon>
        <taxon>Colwelliaceae</taxon>
        <taxon>Cognaticolwellia</taxon>
    </lineage>
</organism>
<feature type="domain" description="Transthyretin/hydroxyisourate hydrolase" evidence="11">
    <location>
        <begin position="4"/>
        <end position="116"/>
    </location>
</feature>
<evidence type="ECO:0000256" key="10">
    <source>
        <dbReference type="RuleBase" id="RU361270"/>
    </source>
</evidence>
<feature type="binding site" evidence="9">
    <location>
        <position position="45"/>
    </location>
    <ligand>
        <name>substrate</name>
    </ligand>
</feature>
<evidence type="ECO:0000256" key="9">
    <source>
        <dbReference type="PIRSR" id="PIRSR600895-51"/>
    </source>
</evidence>
<proteinExistence type="inferred from homology"/>
<keyword evidence="8 10" id="KW-0378">Hydrolase</keyword>
<dbReference type="PANTHER" id="PTHR10395">
    <property type="entry name" value="URICASE AND TRANSTHYRETIN-RELATED"/>
    <property type="match status" value="1"/>
</dbReference>
<evidence type="ECO:0000256" key="8">
    <source>
        <dbReference type="ARBA" id="ARBA00022801"/>
    </source>
</evidence>
<dbReference type="InterPro" id="IPR000895">
    <property type="entry name" value="Transthyretin/HIU_hydrolase"/>
</dbReference>
<evidence type="ECO:0000256" key="2">
    <source>
        <dbReference type="ARBA" id="ARBA00002704"/>
    </source>
</evidence>
<evidence type="ECO:0000256" key="3">
    <source>
        <dbReference type="ARBA" id="ARBA00009850"/>
    </source>
</evidence>
<dbReference type="FunFam" id="2.60.40.180:FF:000005">
    <property type="entry name" value="5-hydroxyisourate hydrolase"/>
    <property type="match status" value="1"/>
</dbReference>
<comment type="function">
    <text evidence="2">Catalyzes the hydrolysis of 5-hydroxyisourate (HIU) to 2-oxo-4-hydroxy-4-carboxy-5-ureidoimidazoline (OHCU).</text>
</comment>
<dbReference type="Pfam" id="PF00576">
    <property type="entry name" value="Transthyretin"/>
    <property type="match status" value="1"/>
</dbReference>
<feature type="binding site" evidence="9">
    <location>
        <position position="114"/>
    </location>
    <ligand>
        <name>substrate</name>
    </ligand>
</feature>
<comment type="similarity">
    <text evidence="3 10">Belongs to the transthyretin family. 5-hydroxyisourate hydrolase subfamily.</text>
</comment>
<dbReference type="InterPro" id="IPR036817">
    <property type="entry name" value="Transthyretin/HIU_hydrolase_sf"/>
</dbReference>
<dbReference type="EC" id="3.5.2.17" evidence="5 10"/>
<accession>A0A222GCQ3</accession>
<dbReference type="OrthoDB" id="9792386at2"/>
<evidence type="ECO:0000256" key="7">
    <source>
        <dbReference type="ARBA" id="ARBA00022631"/>
    </source>
</evidence>
<dbReference type="Proteomes" id="UP000202259">
    <property type="component" value="Chromosome"/>
</dbReference>
<sequence length="117" mass="13044">MAKLSTHVLDTANGVPAQGITLEFYRLEGSNQRLIKTLSTNSDGRTDELLLDDSNIEVGEYSIVFYVGDYFSKLTGDKTEPAFLNRIPINFGIFDANANYHVPLLVSPWSYSTYRGS</sequence>
<dbReference type="SUPFAM" id="SSF49472">
    <property type="entry name" value="Transthyretin (synonym: prealbumin)"/>
    <property type="match status" value="1"/>
</dbReference>
<dbReference type="RefSeq" id="WP_081153906.1">
    <property type="nucleotide sequence ID" value="NZ_CP020465.1"/>
</dbReference>
<dbReference type="GO" id="GO:0033971">
    <property type="term" value="F:hydroxyisourate hydrolase activity"/>
    <property type="evidence" value="ECO:0007669"/>
    <property type="project" value="UniProtKB-EC"/>
</dbReference>
<dbReference type="EMBL" id="CP020465">
    <property type="protein sequence ID" value="ASP49646.1"/>
    <property type="molecule type" value="Genomic_DNA"/>
</dbReference>
<dbReference type="Gene3D" id="2.60.40.180">
    <property type="entry name" value="Transthyretin/hydroxyisourate hydrolase domain"/>
    <property type="match status" value="1"/>
</dbReference>
<evidence type="ECO:0000256" key="6">
    <source>
        <dbReference type="ARBA" id="ARBA00017539"/>
    </source>
</evidence>
<keyword evidence="13" id="KW-1185">Reference proteome</keyword>
<dbReference type="KEGG" id="cber:B5D82_18880"/>
<evidence type="ECO:0000313" key="12">
    <source>
        <dbReference type="EMBL" id="ASP49646.1"/>
    </source>
</evidence>